<proteinExistence type="predicted"/>
<organism evidence="1">
    <name type="scientific">uncultured Caudovirales phage</name>
    <dbReference type="NCBI Taxonomy" id="2100421"/>
    <lineage>
        <taxon>Viruses</taxon>
        <taxon>Duplodnaviria</taxon>
        <taxon>Heunggongvirae</taxon>
        <taxon>Uroviricota</taxon>
        <taxon>Caudoviricetes</taxon>
        <taxon>Peduoviridae</taxon>
        <taxon>Maltschvirus</taxon>
        <taxon>Maltschvirus maltsch</taxon>
    </lineage>
</organism>
<dbReference type="EMBL" id="LR797465">
    <property type="protein sequence ID" value="CAB4218762.1"/>
    <property type="molecule type" value="Genomic_DNA"/>
</dbReference>
<evidence type="ECO:0000313" key="3">
    <source>
        <dbReference type="EMBL" id="CAB4187109.1"/>
    </source>
</evidence>
<accession>A0A6J5MQJ7</accession>
<dbReference type="EMBL" id="LR796959">
    <property type="protein sequence ID" value="CAB4178109.1"/>
    <property type="molecule type" value="Genomic_DNA"/>
</dbReference>
<dbReference type="EMBL" id="LR796485">
    <property type="protein sequence ID" value="CAB4147286.1"/>
    <property type="molecule type" value="Genomic_DNA"/>
</dbReference>
<protein>
    <submittedName>
        <fullName evidence="1">Uncharacterized protein</fullName>
    </submittedName>
</protein>
<evidence type="ECO:0000313" key="2">
    <source>
        <dbReference type="EMBL" id="CAB4178109.1"/>
    </source>
</evidence>
<evidence type="ECO:0000313" key="1">
    <source>
        <dbReference type="EMBL" id="CAB4147286.1"/>
    </source>
</evidence>
<gene>
    <name evidence="2" type="ORF">UFOVP1011_30</name>
    <name evidence="3" type="ORF">UFOVP1162_34</name>
    <name evidence="4" type="ORF">UFOVP1611_37</name>
    <name evidence="1" type="ORF">UFOVP504_20</name>
</gene>
<dbReference type="EMBL" id="LR797101">
    <property type="protein sequence ID" value="CAB4187109.1"/>
    <property type="molecule type" value="Genomic_DNA"/>
</dbReference>
<sequence length="48" mass="5545">MTRVTLTPDPSAPLWRLTWLTTPPLYLCGYLRREDAEAKARAEGWEIV</sequence>
<evidence type="ECO:0000313" key="4">
    <source>
        <dbReference type="EMBL" id="CAB4218762.1"/>
    </source>
</evidence>
<reference evidence="1" key="1">
    <citation type="submission" date="2020-04" db="EMBL/GenBank/DDBJ databases">
        <authorList>
            <person name="Chiriac C."/>
            <person name="Salcher M."/>
            <person name="Ghai R."/>
            <person name="Kavagutti S V."/>
        </authorList>
    </citation>
    <scope>NUCLEOTIDE SEQUENCE</scope>
</reference>
<name>A0A6J5MQJ7_9CAUD</name>